<evidence type="ECO:0000313" key="2">
    <source>
        <dbReference type="EMBL" id="KAH9368448.1"/>
    </source>
</evidence>
<protein>
    <recommendedName>
        <fullName evidence="1">EB domain-containing protein</fullName>
    </recommendedName>
</protein>
<dbReference type="OrthoDB" id="504708at2759"/>
<comment type="caution">
    <text evidence="2">The sequence shown here is derived from an EMBL/GenBank/DDBJ whole genome shotgun (WGS) entry which is preliminary data.</text>
</comment>
<dbReference type="VEuPathDB" id="VectorBase:HLOH_045994"/>
<reference evidence="2 3" key="1">
    <citation type="journal article" date="2020" name="Cell">
        <title>Large-Scale Comparative Analyses of Tick Genomes Elucidate Their Genetic Diversity and Vector Capacities.</title>
        <authorList>
            <consortium name="Tick Genome and Microbiome Consortium (TIGMIC)"/>
            <person name="Jia N."/>
            <person name="Wang J."/>
            <person name="Shi W."/>
            <person name="Du L."/>
            <person name="Sun Y."/>
            <person name="Zhan W."/>
            <person name="Jiang J.F."/>
            <person name="Wang Q."/>
            <person name="Zhang B."/>
            <person name="Ji P."/>
            <person name="Bell-Sakyi L."/>
            <person name="Cui X.M."/>
            <person name="Yuan T.T."/>
            <person name="Jiang B.G."/>
            <person name="Yang W.F."/>
            <person name="Lam T.T."/>
            <person name="Chang Q.C."/>
            <person name="Ding S.J."/>
            <person name="Wang X.J."/>
            <person name="Zhu J.G."/>
            <person name="Ruan X.D."/>
            <person name="Zhao L."/>
            <person name="Wei J.T."/>
            <person name="Ye R.Z."/>
            <person name="Que T.C."/>
            <person name="Du C.H."/>
            <person name="Zhou Y.H."/>
            <person name="Cheng J.X."/>
            <person name="Dai P.F."/>
            <person name="Guo W.B."/>
            <person name="Han X.H."/>
            <person name="Huang E.J."/>
            <person name="Li L.F."/>
            <person name="Wei W."/>
            <person name="Gao Y.C."/>
            <person name="Liu J.Z."/>
            <person name="Shao H.Z."/>
            <person name="Wang X."/>
            <person name="Wang C.C."/>
            <person name="Yang T.C."/>
            <person name="Huo Q.B."/>
            <person name="Li W."/>
            <person name="Chen H.Y."/>
            <person name="Chen S.E."/>
            <person name="Zhou L.G."/>
            <person name="Ni X.B."/>
            <person name="Tian J.H."/>
            <person name="Sheng Y."/>
            <person name="Liu T."/>
            <person name="Pan Y.S."/>
            <person name="Xia L.Y."/>
            <person name="Li J."/>
            <person name="Zhao F."/>
            <person name="Cao W.C."/>
        </authorList>
    </citation>
    <scope>NUCLEOTIDE SEQUENCE [LARGE SCALE GENOMIC DNA]</scope>
    <source>
        <strain evidence="2">HaeL-2018</strain>
    </source>
</reference>
<dbReference type="AlphaFoldDB" id="A0A9J6G1R5"/>
<dbReference type="InterPro" id="IPR006149">
    <property type="entry name" value="EB_dom"/>
</dbReference>
<evidence type="ECO:0000313" key="3">
    <source>
        <dbReference type="Proteomes" id="UP000821853"/>
    </source>
</evidence>
<gene>
    <name evidence="2" type="ORF">HPB48_012622</name>
</gene>
<feature type="domain" description="EB" evidence="1">
    <location>
        <begin position="103"/>
        <end position="142"/>
    </location>
</feature>
<organism evidence="2 3">
    <name type="scientific">Haemaphysalis longicornis</name>
    <name type="common">Bush tick</name>
    <dbReference type="NCBI Taxonomy" id="44386"/>
    <lineage>
        <taxon>Eukaryota</taxon>
        <taxon>Metazoa</taxon>
        <taxon>Ecdysozoa</taxon>
        <taxon>Arthropoda</taxon>
        <taxon>Chelicerata</taxon>
        <taxon>Arachnida</taxon>
        <taxon>Acari</taxon>
        <taxon>Parasitiformes</taxon>
        <taxon>Ixodida</taxon>
        <taxon>Ixodoidea</taxon>
        <taxon>Ixodidae</taxon>
        <taxon>Haemaphysalinae</taxon>
        <taxon>Haemaphysalis</taxon>
    </lineage>
</organism>
<keyword evidence="3" id="KW-1185">Reference proteome</keyword>
<dbReference type="Pfam" id="PF01683">
    <property type="entry name" value="EB"/>
    <property type="match status" value="1"/>
</dbReference>
<dbReference type="Proteomes" id="UP000821853">
    <property type="component" value="Chromosome 2"/>
</dbReference>
<dbReference type="EMBL" id="JABSTR010000004">
    <property type="protein sequence ID" value="KAH9368448.1"/>
    <property type="molecule type" value="Genomic_DNA"/>
</dbReference>
<evidence type="ECO:0000259" key="1">
    <source>
        <dbReference type="Pfam" id="PF01683"/>
    </source>
</evidence>
<name>A0A9J6G1R5_HAELO</name>
<accession>A0A9J6G1R5</accession>
<proteinExistence type="predicted"/>
<sequence length="196" mass="21567">MQKVDLHLSFMRLDASTLRPGERVNVACRIQLLGSRPAAVVLSAGVRAGSHLLHSGFGDPCKAGSASGGARMCVGEATVCDPRLGHGLCVCDPYHAARYEEMRVCLLRKTLGEPCLLDEHCDGRTQRCHRNLCVCQVGQNSAHRSACGIDADICSRHGLSWLCTFYRRSYRPAVMIERTGSSWDFFPTVTTKRESR</sequence>